<dbReference type="GO" id="GO:0006511">
    <property type="term" value="P:ubiquitin-dependent protein catabolic process"/>
    <property type="evidence" value="ECO:0007669"/>
    <property type="project" value="InterPro"/>
</dbReference>
<dbReference type="Gene3D" id="3.60.20.10">
    <property type="entry name" value="Glutamine Phosphoribosylpyrophosphate, subunit 1, domain 1"/>
    <property type="match status" value="1"/>
</dbReference>
<evidence type="ECO:0000256" key="1">
    <source>
        <dbReference type="ARBA" id="ARBA00004496"/>
    </source>
</evidence>
<dbReference type="InterPro" id="IPR000426">
    <property type="entry name" value="Proteasome_asu_N"/>
</dbReference>
<comment type="subunit">
    <text evidence="4 6">The 20S proteasome core is composed of 14 alpha and 14 beta subunits that assemble into four stacked heptameric rings, resulting in a barrel-shaped structure. The two inner rings, each composed of seven catalytic beta subunits, are sandwiched by two outer rings, each composed of seven alpha subunits. The catalytic chamber with the active sites is on the inside of the barrel. Has a gated structure, the ends of the cylinder being occluded by the N-termini of the alpha-subunits. Is capped at one or both ends by the proteasome regulatory ATPase, PAN.</text>
</comment>
<keyword evidence="9" id="KW-0378">Hydrolase</keyword>
<dbReference type="InterPro" id="IPR019982">
    <property type="entry name" value="Proteasome_asu_arc"/>
</dbReference>
<dbReference type="HAMAP" id="MF_00289_A">
    <property type="entry name" value="Proteasome_A_A"/>
    <property type="match status" value="1"/>
</dbReference>
<dbReference type="EMBL" id="QMQZ01000020">
    <property type="protein sequence ID" value="RLE51981.1"/>
    <property type="molecule type" value="Genomic_DNA"/>
</dbReference>
<evidence type="ECO:0000256" key="5">
    <source>
        <dbReference type="PROSITE-ProRule" id="PRU00808"/>
    </source>
</evidence>
<dbReference type="GO" id="GO:0005737">
    <property type="term" value="C:cytoplasm"/>
    <property type="evidence" value="ECO:0007669"/>
    <property type="project" value="UniProtKB-SubCell"/>
</dbReference>
<dbReference type="GO" id="GO:0019773">
    <property type="term" value="C:proteasome core complex, alpha-subunit complex"/>
    <property type="evidence" value="ECO:0007669"/>
    <property type="project" value="UniProtKB-UniRule"/>
</dbReference>
<dbReference type="InterPro" id="IPR050115">
    <property type="entry name" value="Proteasome_alpha"/>
</dbReference>
<dbReference type="NCBIfam" id="TIGR03633">
    <property type="entry name" value="arc_protsome_A"/>
    <property type="match status" value="1"/>
</dbReference>
<dbReference type="InterPro" id="IPR023332">
    <property type="entry name" value="Proteasome_alpha-type"/>
</dbReference>
<dbReference type="FunFam" id="3.60.20.10:FF:000004">
    <property type="entry name" value="Proteasome subunit alpha type-4"/>
    <property type="match status" value="1"/>
</dbReference>
<dbReference type="PROSITE" id="PS51475">
    <property type="entry name" value="PROTEASOME_ALPHA_2"/>
    <property type="match status" value="1"/>
</dbReference>
<dbReference type="InterPro" id="IPR001353">
    <property type="entry name" value="Proteasome_sua/b"/>
</dbReference>
<sequence length="235" mass="26287">MGYDRAITIFSPDGRLFQVEYAMEAVRKGFTTLGLKCPEGVVLIAEKRKLFPLIDFHSIEKIFKIDEHIGITYAGIPSDARVLIDRARTQAQINRLLYDEPIDVEVLTRRISDLMQLYTQHGGVRPFGVSLLIAGVDGNGPRLFMTEPSGAYAGYYARAIGAGSQPVTEFLEKNYNPNLTLEETIILAIKALMPVVEGALEPEKLEIGVASVKDRRFRKLTNEEIAEWIKKVTSE</sequence>
<comment type="similarity">
    <text evidence="4 5 6">Belongs to the peptidase T1A family.</text>
</comment>
<evidence type="ECO:0000256" key="3">
    <source>
        <dbReference type="ARBA" id="ARBA00022942"/>
    </source>
</evidence>
<dbReference type="EMBL" id="QMRA01000015">
    <property type="protein sequence ID" value="RLE54820.1"/>
    <property type="molecule type" value="Genomic_DNA"/>
</dbReference>
<gene>
    <name evidence="4 9" type="primary">psmA</name>
    <name evidence="8" type="ORF">DRJ20_01075</name>
    <name evidence="9" type="ORF">DRJ26_01450</name>
</gene>
<keyword evidence="2 4" id="KW-0963">Cytoplasm</keyword>
<comment type="caution">
    <text evidence="9">The sequence shown here is derived from an EMBL/GenBank/DDBJ whole genome shotgun (WGS) entry which is preliminary data.</text>
</comment>
<feature type="domain" description="Proteasome alpha-type subunits" evidence="7">
    <location>
        <begin position="3"/>
        <end position="25"/>
    </location>
</feature>
<evidence type="ECO:0000256" key="6">
    <source>
        <dbReference type="RuleBase" id="RU000552"/>
    </source>
</evidence>
<dbReference type="Pfam" id="PF00227">
    <property type="entry name" value="Proteasome"/>
    <property type="match status" value="1"/>
</dbReference>
<dbReference type="GO" id="GO:0004298">
    <property type="term" value="F:threonine-type endopeptidase activity"/>
    <property type="evidence" value="ECO:0007669"/>
    <property type="project" value="InterPro"/>
</dbReference>
<evidence type="ECO:0000259" key="7">
    <source>
        <dbReference type="PROSITE" id="PS00388"/>
    </source>
</evidence>
<dbReference type="PANTHER" id="PTHR11599">
    <property type="entry name" value="PROTEASOME SUBUNIT ALPHA/BETA"/>
    <property type="match status" value="1"/>
</dbReference>
<evidence type="ECO:0000313" key="11">
    <source>
        <dbReference type="Proteomes" id="UP000269499"/>
    </source>
</evidence>
<dbReference type="SUPFAM" id="SSF56235">
    <property type="entry name" value="N-terminal nucleophile aminohydrolases (Ntn hydrolases)"/>
    <property type="match status" value="1"/>
</dbReference>
<evidence type="ECO:0000313" key="10">
    <source>
        <dbReference type="Proteomes" id="UP000268446"/>
    </source>
</evidence>
<comment type="function">
    <text evidence="4 6">Component of the proteasome core, a large protease complex with broad specificity involved in protein degradation.</text>
</comment>
<dbReference type="AlphaFoldDB" id="A0A497F7A6"/>
<name>A0A497F7A6_9CREN</name>
<dbReference type="InterPro" id="IPR029055">
    <property type="entry name" value="Ntn_hydrolases_N"/>
</dbReference>
<comment type="activity regulation">
    <text evidence="4">The formation of the proteasomal ATPase PAN-20S proteasome complex, via the docking of the C-termini of PAN into the intersubunit pockets in the alpha-rings, triggers opening of the gate for substrate entry. Interconversion between the open-gate and close-gate conformations leads to a dynamic regulation of the 20S proteasome proteolysis activity.</text>
</comment>
<dbReference type="Pfam" id="PF10584">
    <property type="entry name" value="Proteasome_A_N"/>
    <property type="match status" value="1"/>
</dbReference>
<dbReference type="GO" id="GO:0010498">
    <property type="term" value="P:proteasomal protein catabolic process"/>
    <property type="evidence" value="ECO:0007669"/>
    <property type="project" value="UniProtKB-UniRule"/>
</dbReference>
<dbReference type="Proteomes" id="UP000269499">
    <property type="component" value="Unassembled WGS sequence"/>
</dbReference>
<dbReference type="PROSITE" id="PS00388">
    <property type="entry name" value="PROTEASOME_ALPHA_1"/>
    <property type="match status" value="1"/>
</dbReference>
<accession>A0A497F7A6</accession>
<evidence type="ECO:0000256" key="2">
    <source>
        <dbReference type="ARBA" id="ARBA00022490"/>
    </source>
</evidence>
<evidence type="ECO:0000256" key="4">
    <source>
        <dbReference type="HAMAP-Rule" id="MF_00289"/>
    </source>
</evidence>
<reference evidence="10 11" key="1">
    <citation type="submission" date="2018-06" db="EMBL/GenBank/DDBJ databases">
        <title>Extensive metabolic versatility and redundancy in microbially diverse, dynamic hydrothermal sediments.</title>
        <authorList>
            <person name="Dombrowski N."/>
            <person name="Teske A."/>
            <person name="Baker B.J."/>
        </authorList>
    </citation>
    <scope>NUCLEOTIDE SEQUENCE [LARGE SCALE GENOMIC DNA]</scope>
    <source>
        <strain evidence="9">B20_G2</strain>
        <strain evidence="8">B29_G17</strain>
    </source>
</reference>
<dbReference type="CDD" id="cd01911">
    <property type="entry name" value="proteasome_alpha"/>
    <property type="match status" value="1"/>
</dbReference>
<dbReference type="NCBIfam" id="NF003075">
    <property type="entry name" value="PRK03996.1"/>
    <property type="match status" value="1"/>
</dbReference>
<keyword evidence="3 4" id="KW-0647">Proteasome</keyword>
<organism evidence="9 11">
    <name type="scientific">Thermoproteota archaeon</name>
    <dbReference type="NCBI Taxonomy" id="2056631"/>
    <lineage>
        <taxon>Archaea</taxon>
        <taxon>Thermoproteota</taxon>
    </lineage>
</organism>
<evidence type="ECO:0000313" key="9">
    <source>
        <dbReference type="EMBL" id="RLE54820.1"/>
    </source>
</evidence>
<comment type="subcellular location">
    <subcellularLocation>
        <location evidence="1 4 6">Cytoplasm</location>
    </subcellularLocation>
</comment>
<protein>
    <recommendedName>
        <fullName evidence="4 6">Proteasome subunit alpha</fullName>
    </recommendedName>
    <alternativeName>
        <fullName evidence="4">20S proteasome alpha subunit</fullName>
    </alternativeName>
    <alternativeName>
        <fullName evidence="4">Proteasome core protein PsmA</fullName>
    </alternativeName>
</protein>
<proteinExistence type="inferred from homology"/>
<dbReference type="Proteomes" id="UP000268446">
    <property type="component" value="Unassembled WGS sequence"/>
</dbReference>
<evidence type="ECO:0000313" key="8">
    <source>
        <dbReference type="EMBL" id="RLE51981.1"/>
    </source>
</evidence>
<dbReference type="SMART" id="SM00948">
    <property type="entry name" value="Proteasome_A_N"/>
    <property type="match status" value="1"/>
</dbReference>